<comment type="caution">
    <text evidence="1">The sequence shown here is derived from an EMBL/GenBank/DDBJ whole genome shotgun (WGS) entry which is preliminary data.</text>
</comment>
<gene>
    <name evidence="1" type="ORF">BSTOLATCC_MIC49167</name>
</gene>
<sequence>MVYPSVNKINLSNLLKTLVLGWWIVEITVFPQRACSFNRSMSTSALKLSRPDVGSSRMMIDGFEIISIAMLVLLRSPPEIPLRITLPIILSATFSSLKAAITASTFSAISRSVPGILILAENMIDSLTVIVGHKMSIWVIYAAIFL</sequence>
<organism evidence="1 2">
    <name type="scientific">Blepharisma stoltei</name>
    <dbReference type="NCBI Taxonomy" id="1481888"/>
    <lineage>
        <taxon>Eukaryota</taxon>
        <taxon>Sar</taxon>
        <taxon>Alveolata</taxon>
        <taxon>Ciliophora</taxon>
        <taxon>Postciliodesmatophora</taxon>
        <taxon>Heterotrichea</taxon>
        <taxon>Heterotrichida</taxon>
        <taxon>Blepharismidae</taxon>
        <taxon>Blepharisma</taxon>
    </lineage>
</organism>
<evidence type="ECO:0000313" key="2">
    <source>
        <dbReference type="Proteomes" id="UP001162131"/>
    </source>
</evidence>
<protein>
    <submittedName>
        <fullName evidence="1">Uncharacterized protein</fullName>
    </submittedName>
</protein>
<name>A0AAU9JRN7_9CILI</name>
<dbReference type="AlphaFoldDB" id="A0AAU9JRN7"/>
<reference evidence="1" key="1">
    <citation type="submission" date="2021-09" db="EMBL/GenBank/DDBJ databases">
        <authorList>
            <consortium name="AG Swart"/>
            <person name="Singh M."/>
            <person name="Singh A."/>
            <person name="Seah K."/>
            <person name="Emmerich C."/>
        </authorList>
    </citation>
    <scope>NUCLEOTIDE SEQUENCE</scope>
    <source>
        <strain evidence="1">ATCC30299</strain>
    </source>
</reference>
<dbReference type="EMBL" id="CAJZBQ010000048">
    <property type="protein sequence ID" value="CAG9329534.1"/>
    <property type="molecule type" value="Genomic_DNA"/>
</dbReference>
<proteinExistence type="predicted"/>
<evidence type="ECO:0000313" key="1">
    <source>
        <dbReference type="EMBL" id="CAG9329534.1"/>
    </source>
</evidence>
<keyword evidence="2" id="KW-1185">Reference proteome</keyword>
<accession>A0AAU9JRN7</accession>
<dbReference type="Proteomes" id="UP001162131">
    <property type="component" value="Unassembled WGS sequence"/>
</dbReference>